<comment type="subcellular location">
    <subcellularLocation>
        <location evidence="1">Membrane</location>
        <topology evidence="1">Multi-pass membrane protein</topology>
    </subcellularLocation>
</comment>
<dbReference type="GO" id="GO:0016020">
    <property type="term" value="C:membrane"/>
    <property type="evidence" value="ECO:0007669"/>
    <property type="project" value="UniProtKB-SubCell"/>
</dbReference>
<feature type="transmembrane region" description="Helical" evidence="5">
    <location>
        <begin position="440"/>
        <end position="460"/>
    </location>
</feature>
<keyword evidence="2 5" id="KW-0812">Transmembrane</keyword>
<dbReference type="Pfam" id="PF01943">
    <property type="entry name" value="Polysacc_synt"/>
    <property type="match status" value="1"/>
</dbReference>
<evidence type="ECO:0000313" key="6">
    <source>
        <dbReference type="EMBL" id="KKQ40678.1"/>
    </source>
</evidence>
<feature type="transmembrane region" description="Helical" evidence="5">
    <location>
        <begin position="113"/>
        <end position="130"/>
    </location>
</feature>
<accession>A0A0G0HBV4</accession>
<reference evidence="6 7" key="1">
    <citation type="journal article" date="2015" name="Nature">
        <title>rRNA introns, odd ribosomes, and small enigmatic genomes across a large radiation of phyla.</title>
        <authorList>
            <person name="Brown C.T."/>
            <person name="Hug L.A."/>
            <person name="Thomas B.C."/>
            <person name="Sharon I."/>
            <person name="Castelle C.J."/>
            <person name="Singh A."/>
            <person name="Wilkins M.J."/>
            <person name="Williams K.H."/>
            <person name="Banfield J.F."/>
        </authorList>
    </citation>
    <scope>NUCLEOTIDE SEQUENCE [LARGE SCALE GENOMIC DNA]</scope>
</reference>
<evidence type="ECO:0000313" key="7">
    <source>
        <dbReference type="Proteomes" id="UP000034333"/>
    </source>
</evidence>
<dbReference type="PANTHER" id="PTHR43424:SF1">
    <property type="entry name" value="LOCUS PUTATIVE PROTEIN 1-RELATED"/>
    <property type="match status" value="1"/>
</dbReference>
<evidence type="ECO:0000256" key="5">
    <source>
        <dbReference type="SAM" id="Phobius"/>
    </source>
</evidence>
<gene>
    <name evidence="6" type="ORF">US58_C0014G0040</name>
</gene>
<feature type="transmembrane region" description="Helical" evidence="5">
    <location>
        <begin position="88"/>
        <end position="107"/>
    </location>
</feature>
<evidence type="ECO:0000256" key="4">
    <source>
        <dbReference type="ARBA" id="ARBA00023136"/>
    </source>
</evidence>
<comment type="caution">
    <text evidence="6">The sequence shown here is derived from an EMBL/GenBank/DDBJ whole genome shotgun (WGS) entry which is preliminary data.</text>
</comment>
<proteinExistence type="predicted"/>
<dbReference type="CDD" id="cd13128">
    <property type="entry name" value="MATE_Wzx_like"/>
    <property type="match status" value="1"/>
</dbReference>
<feature type="transmembrane region" description="Helical" evidence="5">
    <location>
        <begin position="327"/>
        <end position="352"/>
    </location>
</feature>
<keyword evidence="4 5" id="KW-0472">Membrane</keyword>
<feature type="transmembrane region" description="Helical" evidence="5">
    <location>
        <begin position="359"/>
        <end position="377"/>
    </location>
</feature>
<feature type="transmembrane region" description="Helical" evidence="5">
    <location>
        <begin position="383"/>
        <end position="401"/>
    </location>
</feature>
<dbReference type="PATRIC" id="fig|1619036.3.peg.473"/>
<name>A0A0G0HBV4_9BACT</name>
<dbReference type="PANTHER" id="PTHR43424">
    <property type="entry name" value="LOCUS PUTATIVE PROTEIN 1-RELATED"/>
    <property type="match status" value="1"/>
</dbReference>
<evidence type="ECO:0000256" key="2">
    <source>
        <dbReference type="ARBA" id="ARBA00022692"/>
    </source>
</evidence>
<organism evidence="6 7">
    <name type="scientific">Candidatus Magasanikbacteria bacterium GW2011_GWA2_37_8</name>
    <dbReference type="NCBI Taxonomy" id="1619036"/>
    <lineage>
        <taxon>Bacteria</taxon>
        <taxon>Candidatus Magasanikiibacteriota</taxon>
    </lineage>
</organism>
<feature type="transmembrane region" description="Helical" evidence="5">
    <location>
        <begin position="295"/>
        <end position="315"/>
    </location>
</feature>
<sequence length="486" mass="56808">MSHEEQVGKNFAWGAFSQLITRLFGLVFFVFMSHVLLERGMGQYNFISSFVVFWFIISDFGAGSYLYREWSKGDTPIDKIEYDFNLIFSIKFFIAFLVFIPFLIINWFINNDIFFALVLYYIAIFLSLTINQADTYLYSVNNFKLSAIRQMIEKGVIMFVGGILLLFFKKVEMVFLAMILAQIISIFYYFSGRFPFKLHFIINWLRVKELFIKGLPFVLFTLVVSLYSRIDMVMLKFMQGYDMVGWYGTAYKIYDVANIFPVILFIPAMFPVLSRVFNSESTENLRIFFNKLIRILFSSSLILSLFFIFFAPIIVSRFFPPSFLPSVLAMRILILTLVISSLSILFSNLLIIQNKEKTTLKLVIISCVVNVVLNLILIPKYSLYGAAWATVIAEMFYLFLLQRAAVWEKDFVLIKKIGFLVLFNIIILFLIKYFSLTNNIFVGVSNLFVNITFIWFLGLLNKSDLQMFYLPIKNKFQNMFFNQSEI</sequence>
<keyword evidence="3 5" id="KW-1133">Transmembrane helix</keyword>
<dbReference type="InterPro" id="IPR052556">
    <property type="entry name" value="PolySynth_Transporter"/>
</dbReference>
<feature type="transmembrane region" description="Helical" evidence="5">
    <location>
        <begin position="151"/>
        <end position="168"/>
    </location>
</feature>
<dbReference type="EMBL" id="LBTN01000014">
    <property type="protein sequence ID" value="KKQ40678.1"/>
    <property type="molecule type" value="Genomic_DNA"/>
</dbReference>
<protein>
    <submittedName>
        <fullName evidence="6">Membrane protein involved in the export of O-antigen and teichoic acid</fullName>
    </submittedName>
</protein>
<dbReference type="AlphaFoldDB" id="A0A0G0HBV4"/>
<evidence type="ECO:0000256" key="3">
    <source>
        <dbReference type="ARBA" id="ARBA00022989"/>
    </source>
</evidence>
<dbReference type="InterPro" id="IPR002797">
    <property type="entry name" value="Polysacc_synth"/>
</dbReference>
<feature type="transmembrane region" description="Helical" evidence="5">
    <location>
        <begin position="174"/>
        <end position="190"/>
    </location>
</feature>
<feature type="transmembrane region" description="Helical" evidence="5">
    <location>
        <begin position="210"/>
        <end position="230"/>
    </location>
</feature>
<feature type="transmembrane region" description="Helical" evidence="5">
    <location>
        <begin position="12"/>
        <end position="32"/>
    </location>
</feature>
<feature type="transmembrane region" description="Helical" evidence="5">
    <location>
        <begin position="413"/>
        <end position="434"/>
    </location>
</feature>
<evidence type="ECO:0000256" key="1">
    <source>
        <dbReference type="ARBA" id="ARBA00004141"/>
    </source>
</evidence>
<dbReference type="Proteomes" id="UP000034333">
    <property type="component" value="Unassembled WGS sequence"/>
</dbReference>
<dbReference type="STRING" id="1619036.US58_C0014G0040"/>
<feature type="transmembrane region" description="Helical" evidence="5">
    <location>
        <begin position="44"/>
        <end position="67"/>
    </location>
</feature>